<proteinExistence type="predicted"/>
<dbReference type="PANTHER" id="PTHR43283:SF3">
    <property type="entry name" value="BETA-LACTAMASE FAMILY PROTEIN (AFU_ORTHOLOGUE AFUA_5G07500)"/>
    <property type="match status" value="1"/>
</dbReference>
<dbReference type="PATRIC" id="fig|1703.10.peg.273"/>
<dbReference type="EMBL" id="CP017150">
    <property type="protein sequence ID" value="AOP51983.1"/>
    <property type="molecule type" value="Genomic_DNA"/>
</dbReference>
<dbReference type="RefSeq" id="WP_069599252.1">
    <property type="nucleotide sequence ID" value="NZ_CP017150.1"/>
</dbReference>
<organism evidence="1 2">
    <name type="scientific">Brevibacterium aurantiacum</name>
    <dbReference type="NCBI Taxonomy" id="273384"/>
    <lineage>
        <taxon>Bacteria</taxon>
        <taxon>Bacillati</taxon>
        <taxon>Actinomycetota</taxon>
        <taxon>Actinomycetes</taxon>
        <taxon>Micrococcales</taxon>
        <taxon>Brevibacteriaceae</taxon>
        <taxon>Brevibacterium</taxon>
    </lineage>
</organism>
<dbReference type="SUPFAM" id="SSF56601">
    <property type="entry name" value="beta-lactamase/transpeptidase-like"/>
    <property type="match status" value="1"/>
</dbReference>
<sequence length="393" mass="42643">MSQNRAVNDAVARVASEKVESGEVPGVVAGVTTDKETISLTSAGVRSLNDPQPMTTDSVFMIFSTTKALTGTVALQLVESGDLDLDAPAREYAPGLADVQVIEGFDVDGSPILRAPASEPTTKQLLLHTAGFGYDFFNEKYERLAREQGQPSIVSSTKQALQTPLLFDPGTQWEYGSNMDWVGQVIEGITGTTLGQAMQTRVLDPLGMKDSSFRTSASMRQRQATMHQRTDGQLAATDFMLPEPEVEMGGHGLFSTVDDYLTFIRMWLNDGQADDGTVVLRPETVDLATKNHLGDLKVKMLPGVIPSLSNDAEFFPGMPKSWGYTFMINEEDAPTGRPAGAVAWAGLANLFYWIDRENNIGGYWATQIFPFADPASVGGYLEMETAVYDALKG</sequence>
<dbReference type="AlphaFoldDB" id="A0A1D7VZ14"/>
<dbReference type="Pfam" id="PF00144">
    <property type="entry name" value="Beta-lactamase"/>
    <property type="match status" value="1"/>
</dbReference>
<accession>A0A1D7VZ14</accession>
<gene>
    <name evidence="1" type="ORF">BLSMQ_0265</name>
</gene>
<name>A0A1D7VZ14_BREAU</name>
<protein>
    <submittedName>
        <fullName evidence="1">Putative 1,4-butanediol diacrylate esterase</fullName>
    </submittedName>
</protein>
<dbReference type="InterPro" id="IPR050789">
    <property type="entry name" value="Diverse_Enzym_Activities"/>
</dbReference>
<dbReference type="Gene3D" id="3.40.710.10">
    <property type="entry name" value="DD-peptidase/beta-lactamase superfamily"/>
    <property type="match status" value="1"/>
</dbReference>
<evidence type="ECO:0000313" key="1">
    <source>
        <dbReference type="EMBL" id="AOP51983.1"/>
    </source>
</evidence>
<reference evidence="2" key="1">
    <citation type="submission" date="2016-09" db="EMBL/GenBank/DDBJ databases">
        <title>Complete Genome Sequence of Brevibacterium linens SMQ-1335.</title>
        <authorList>
            <person name="de Melo A.G."/>
            <person name="Labrie S.J."/>
            <person name="Dumaresq J."/>
            <person name="Roberts R.J."/>
            <person name="Tremblay D.M."/>
            <person name="Moineau S."/>
        </authorList>
    </citation>
    <scope>NUCLEOTIDE SEQUENCE [LARGE SCALE GENOMIC DNA]</scope>
    <source>
        <strain evidence="2">SMQ-1335</strain>
    </source>
</reference>
<dbReference type="KEGG" id="blin:BLSMQ_0265"/>
<evidence type="ECO:0000313" key="2">
    <source>
        <dbReference type="Proteomes" id="UP000094793"/>
    </source>
</evidence>
<dbReference type="PANTHER" id="PTHR43283">
    <property type="entry name" value="BETA-LACTAMASE-RELATED"/>
    <property type="match status" value="1"/>
</dbReference>
<dbReference type="Proteomes" id="UP000094793">
    <property type="component" value="Chromosome"/>
</dbReference>
<dbReference type="InterPro" id="IPR012338">
    <property type="entry name" value="Beta-lactam/transpept-like"/>
</dbReference>
<dbReference type="eggNOG" id="COG1680">
    <property type="taxonomic scope" value="Bacteria"/>
</dbReference>
<dbReference type="InterPro" id="IPR001466">
    <property type="entry name" value="Beta-lactam-related"/>
</dbReference>
<dbReference type="OrthoDB" id="3863176at2"/>